<dbReference type="AlphaFoldDB" id="A0A918G6T5"/>
<evidence type="ECO:0000313" key="2">
    <source>
        <dbReference type="EMBL" id="GGS22236.1"/>
    </source>
</evidence>
<evidence type="ECO:0000256" key="1">
    <source>
        <dbReference type="SAM" id="Phobius"/>
    </source>
</evidence>
<keyword evidence="1" id="KW-0472">Membrane</keyword>
<name>A0A918G6T5_9PSEU</name>
<dbReference type="RefSeq" id="WP_189209389.1">
    <property type="nucleotide sequence ID" value="NZ_BMRB01000001.1"/>
</dbReference>
<sequence>MAVTAALCGAFLGAGAVGVLLALSDREPDWMAVSAGVAALGALAAAFPVRTGHAWARVALFVCALWGVLTAHAVAVALSAPLDMVAGTVLALTWAAVIALLLRADVREFCTGPAAGHERLTG</sequence>
<accession>A0A918G6T5</accession>
<feature type="transmembrane region" description="Helical" evidence="1">
    <location>
        <begin position="84"/>
        <end position="102"/>
    </location>
</feature>
<dbReference type="EMBL" id="BMRB01000001">
    <property type="protein sequence ID" value="GGS22236.1"/>
    <property type="molecule type" value="Genomic_DNA"/>
</dbReference>
<organism evidence="2 3">
    <name type="scientific">Actinokineospora fastidiosa</name>
    <dbReference type="NCBI Taxonomy" id="1816"/>
    <lineage>
        <taxon>Bacteria</taxon>
        <taxon>Bacillati</taxon>
        <taxon>Actinomycetota</taxon>
        <taxon>Actinomycetes</taxon>
        <taxon>Pseudonocardiales</taxon>
        <taxon>Pseudonocardiaceae</taxon>
        <taxon>Actinokineospora</taxon>
    </lineage>
</organism>
<evidence type="ECO:0000313" key="3">
    <source>
        <dbReference type="Proteomes" id="UP000660680"/>
    </source>
</evidence>
<protein>
    <submittedName>
        <fullName evidence="2">Uncharacterized protein</fullName>
    </submittedName>
</protein>
<keyword evidence="3" id="KW-1185">Reference proteome</keyword>
<keyword evidence="1" id="KW-0812">Transmembrane</keyword>
<gene>
    <name evidence="2" type="ORF">GCM10010171_13830</name>
</gene>
<reference evidence="2" key="2">
    <citation type="submission" date="2020-09" db="EMBL/GenBank/DDBJ databases">
        <authorList>
            <person name="Sun Q."/>
            <person name="Ohkuma M."/>
        </authorList>
    </citation>
    <scope>NUCLEOTIDE SEQUENCE</scope>
    <source>
        <strain evidence="2">JCM 3276</strain>
    </source>
</reference>
<feature type="transmembrane region" description="Helical" evidence="1">
    <location>
        <begin position="58"/>
        <end position="78"/>
    </location>
</feature>
<proteinExistence type="predicted"/>
<feature type="transmembrane region" description="Helical" evidence="1">
    <location>
        <begin position="32"/>
        <end position="49"/>
    </location>
</feature>
<keyword evidence="1" id="KW-1133">Transmembrane helix</keyword>
<dbReference type="Proteomes" id="UP000660680">
    <property type="component" value="Unassembled WGS sequence"/>
</dbReference>
<reference evidence="2" key="1">
    <citation type="journal article" date="2014" name="Int. J. Syst. Evol. Microbiol.">
        <title>Complete genome sequence of Corynebacterium casei LMG S-19264T (=DSM 44701T), isolated from a smear-ripened cheese.</title>
        <authorList>
            <consortium name="US DOE Joint Genome Institute (JGI-PGF)"/>
            <person name="Walter F."/>
            <person name="Albersmeier A."/>
            <person name="Kalinowski J."/>
            <person name="Ruckert C."/>
        </authorList>
    </citation>
    <scope>NUCLEOTIDE SEQUENCE</scope>
    <source>
        <strain evidence="2">JCM 3276</strain>
    </source>
</reference>
<comment type="caution">
    <text evidence="2">The sequence shown here is derived from an EMBL/GenBank/DDBJ whole genome shotgun (WGS) entry which is preliminary data.</text>
</comment>